<sequence>MLAFLRRLANAFELGTCWSCGYSCVGANSLCRDCDNALPRWYPRCCQHLSDIEQHISEGQRLCRYWYGALRWEPQVQQLITLFKFRNKAELAPLLANQLAAHLLLCYREQALPDCIVAVPMTQQAWRRRGFHQTALLARYLSAALKIPYINGGLRKIRSVPMQHMTSQSSRWDNSRRSQLALKDFSGCTVAVVDDVLSTGATMMAAADALYKKGAKAVDAWAVVYNQHD</sequence>
<evidence type="ECO:0000256" key="1">
    <source>
        <dbReference type="ARBA" id="ARBA00008007"/>
    </source>
</evidence>
<dbReference type="Gene3D" id="3.40.50.2020">
    <property type="match status" value="1"/>
</dbReference>
<keyword evidence="4" id="KW-1185">Reference proteome</keyword>
<gene>
    <name evidence="3" type="ORF">CWI78_05885</name>
</gene>
<dbReference type="Pfam" id="PF00156">
    <property type="entry name" value="Pribosyltran"/>
    <property type="match status" value="1"/>
</dbReference>
<reference evidence="4" key="1">
    <citation type="journal article" date="2018" name="Front. Microbiol.">
        <title>Genome-Based Analysis Reveals the Taxonomy and Diversity of the Family Idiomarinaceae.</title>
        <authorList>
            <person name="Liu Y."/>
            <person name="Lai Q."/>
            <person name="Shao Z."/>
        </authorList>
    </citation>
    <scope>NUCLEOTIDE SEQUENCE [LARGE SCALE GENOMIC DNA]</scope>
    <source>
        <strain evidence="4">R22</strain>
    </source>
</reference>
<comment type="similarity">
    <text evidence="1">Belongs to the ComF/GntX family.</text>
</comment>
<evidence type="ECO:0000313" key="4">
    <source>
        <dbReference type="Proteomes" id="UP000288058"/>
    </source>
</evidence>
<dbReference type="EMBL" id="PIQC01000004">
    <property type="protein sequence ID" value="RUO69446.1"/>
    <property type="molecule type" value="Genomic_DNA"/>
</dbReference>
<dbReference type="Proteomes" id="UP000288058">
    <property type="component" value="Unassembled WGS sequence"/>
</dbReference>
<dbReference type="RefSeq" id="WP_126781187.1">
    <property type="nucleotide sequence ID" value="NZ_PIQC01000004.1"/>
</dbReference>
<dbReference type="SUPFAM" id="SSF53271">
    <property type="entry name" value="PRTase-like"/>
    <property type="match status" value="1"/>
</dbReference>
<accession>A0A432YZT8</accession>
<dbReference type="OrthoDB" id="9793412at2"/>
<name>A0A432YZT8_9GAMM</name>
<dbReference type="PANTHER" id="PTHR47505">
    <property type="entry name" value="DNA UTILIZATION PROTEIN YHGH"/>
    <property type="match status" value="1"/>
</dbReference>
<dbReference type="PANTHER" id="PTHR47505:SF1">
    <property type="entry name" value="DNA UTILIZATION PROTEIN YHGH"/>
    <property type="match status" value="1"/>
</dbReference>
<evidence type="ECO:0000259" key="2">
    <source>
        <dbReference type="Pfam" id="PF00156"/>
    </source>
</evidence>
<proteinExistence type="inferred from homology"/>
<dbReference type="AlphaFoldDB" id="A0A432YZT8"/>
<protein>
    <submittedName>
        <fullName evidence="3">ComF family protein</fullName>
    </submittedName>
</protein>
<evidence type="ECO:0000313" key="3">
    <source>
        <dbReference type="EMBL" id="RUO69446.1"/>
    </source>
</evidence>
<dbReference type="InterPro" id="IPR000836">
    <property type="entry name" value="PRTase_dom"/>
</dbReference>
<feature type="domain" description="Phosphoribosyltransferase" evidence="2">
    <location>
        <begin position="140"/>
        <end position="228"/>
    </location>
</feature>
<comment type="caution">
    <text evidence="3">The sequence shown here is derived from an EMBL/GenBank/DDBJ whole genome shotgun (WGS) entry which is preliminary data.</text>
</comment>
<organism evidence="3 4">
    <name type="scientific">Idiomarina ramblicola</name>
    <dbReference type="NCBI Taxonomy" id="263724"/>
    <lineage>
        <taxon>Bacteria</taxon>
        <taxon>Pseudomonadati</taxon>
        <taxon>Pseudomonadota</taxon>
        <taxon>Gammaproteobacteria</taxon>
        <taxon>Alteromonadales</taxon>
        <taxon>Idiomarinaceae</taxon>
        <taxon>Idiomarina</taxon>
    </lineage>
</organism>
<dbReference type="InterPro" id="IPR029057">
    <property type="entry name" value="PRTase-like"/>
</dbReference>
<dbReference type="InterPro" id="IPR051910">
    <property type="entry name" value="ComF/GntX_DNA_util-trans"/>
</dbReference>
<dbReference type="CDD" id="cd06223">
    <property type="entry name" value="PRTases_typeI"/>
    <property type="match status" value="1"/>
</dbReference>